<dbReference type="PANTHER" id="PTHR37017">
    <property type="entry name" value="AB HYDROLASE-1 DOMAIN-CONTAINING PROTEIN-RELATED"/>
    <property type="match status" value="1"/>
</dbReference>
<keyword evidence="3" id="KW-1185">Reference proteome</keyword>
<dbReference type="PANTHER" id="PTHR37017:SF11">
    <property type="entry name" value="ESTERASE_LIPASE_THIOESTERASE DOMAIN-CONTAINING PROTEIN"/>
    <property type="match status" value="1"/>
</dbReference>
<dbReference type="Proteomes" id="UP000701801">
    <property type="component" value="Unassembled WGS sequence"/>
</dbReference>
<dbReference type="InterPro" id="IPR029058">
    <property type="entry name" value="AB_hydrolase_fold"/>
</dbReference>
<accession>A0A9N9LWM9</accession>
<gene>
    <name evidence="2" type="ORF">HYALB_00013813</name>
</gene>
<evidence type="ECO:0000313" key="2">
    <source>
        <dbReference type="EMBL" id="CAG8981087.1"/>
    </source>
</evidence>
<reference evidence="2" key="1">
    <citation type="submission" date="2021-07" db="EMBL/GenBank/DDBJ databases">
        <authorList>
            <person name="Durling M."/>
        </authorList>
    </citation>
    <scope>NUCLEOTIDE SEQUENCE</scope>
</reference>
<feature type="domain" description="AB hydrolase-1" evidence="1">
    <location>
        <begin position="10"/>
        <end position="242"/>
    </location>
</feature>
<dbReference type="EMBL" id="CAJVRM010000444">
    <property type="protein sequence ID" value="CAG8981087.1"/>
    <property type="molecule type" value="Genomic_DNA"/>
</dbReference>
<name>A0A9N9LWM9_9HELO</name>
<dbReference type="SUPFAM" id="SSF53474">
    <property type="entry name" value="alpha/beta-Hydrolases"/>
    <property type="match status" value="1"/>
</dbReference>
<dbReference type="Pfam" id="PF12697">
    <property type="entry name" value="Abhydrolase_6"/>
    <property type="match status" value="1"/>
</dbReference>
<protein>
    <recommendedName>
        <fullName evidence="1">AB hydrolase-1 domain-containing protein</fullName>
    </recommendedName>
</protein>
<dbReference type="InterPro" id="IPR052897">
    <property type="entry name" value="Sec-Metab_Biosynth_Hydrolase"/>
</dbReference>
<sequence>MSTSPENPTIVIVQGSFQTPLVYADLFNKLTENGYPTIHPKLPSCTDISHPDFASKDLIDDALAVRSAVTRLVEYESKTVVLVMHSYGGLVGSEAVPPELSYTHRKSKGLEGGVIHLFYFTAFIMEEGNSVLGTFGESSNNIVSPNGTFTILNPEKVLYGDLPPSEAERWTSKLIPQSYAVQKTKLTRAAWKYIPSTYLVGTNDQAVPKEYQDGFAKMAGADVVEESVGHSAMLSHLEVLVERVLGAVKSALERTKEV</sequence>
<dbReference type="Gene3D" id="3.40.50.1820">
    <property type="entry name" value="alpha/beta hydrolase"/>
    <property type="match status" value="1"/>
</dbReference>
<dbReference type="OrthoDB" id="1263307at2759"/>
<evidence type="ECO:0000259" key="1">
    <source>
        <dbReference type="Pfam" id="PF12697"/>
    </source>
</evidence>
<dbReference type="AlphaFoldDB" id="A0A9N9LWM9"/>
<comment type="caution">
    <text evidence="2">The sequence shown here is derived from an EMBL/GenBank/DDBJ whole genome shotgun (WGS) entry which is preliminary data.</text>
</comment>
<evidence type="ECO:0000313" key="3">
    <source>
        <dbReference type="Proteomes" id="UP000701801"/>
    </source>
</evidence>
<dbReference type="InterPro" id="IPR000073">
    <property type="entry name" value="AB_hydrolase_1"/>
</dbReference>
<proteinExistence type="predicted"/>
<organism evidence="2 3">
    <name type="scientific">Hymenoscyphus albidus</name>
    <dbReference type="NCBI Taxonomy" id="595503"/>
    <lineage>
        <taxon>Eukaryota</taxon>
        <taxon>Fungi</taxon>
        <taxon>Dikarya</taxon>
        <taxon>Ascomycota</taxon>
        <taxon>Pezizomycotina</taxon>
        <taxon>Leotiomycetes</taxon>
        <taxon>Helotiales</taxon>
        <taxon>Helotiaceae</taxon>
        <taxon>Hymenoscyphus</taxon>
    </lineage>
</organism>